<gene>
    <name evidence="3" type="ordered locus">RHECIAT_CH0003084</name>
</gene>
<dbReference type="Pfam" id="PF25679">
    <property type="entry name" value="DUF7947"/>
    <property type="match status" value="1"/>
</dbReference>
<dbReference type="eggNOG" id="ENOG5033JZ2">
    <property type="taxonomic scope" value="Bacteria"/>
</dbReference>
<dbReference type="AlphaFoldDB" id="B3PUF1"/>
<proteinExistence type="predicted"/>
<organism evidence="3 4">
    <name type="scientific">Rhizobium etli (strain CIAT 652)</name>
    <dbReference type="NCBI Taxonomy" id="491916"/>
    <lineage>
        <taxon>Bacteria</taxon>
        <taxon>Pseudomonadati</taxon>
        <taxon>Pseudomonadota</taxon>
        <taxon>Alphaproteobacteria</taxon>
        <taxon>Hyphomicrobiales</taxon>
        <taxon>Rhizobiaceae</taxon>
        <taxon>Rhizobium/Agrobacterium group</taxon>
        <taxon>Rhizobium</taxon>
    </lineage>
</organism>
<feature type="domain" description="DUF7947" evidence="2">
    <location>
        <begin position="203"/>
        <end position="282"/>
    </location>
</feature>
<evidence type="ECO:0000259" key="2">
    <source>
        <dbReference type="Pfam" id="PF25679"/>
    </source>
</evidence>
<protein>
    <submittedName>
        <fullName evidence="3">Uncharacterized protein</fullName>
    </submittedName>
</protein>
<reference evidence="3 4" key="1">
    <citation type="submission" date="2008-04" db="EMBL/GenBank/DDBJ databases">
        <title>Genome diversity and DNA divergence of Rhizobium etli.</title>
        <authorList>
            <person name="Gonzalez V."/>
            <person name="Acosta J.L."/>
            <person name="Santamaria R.I."/>
            <person name="Bustos P."/>
            <person name="Hernandez-Gonzalez I.L."/>
            <person name="Fernandez J.L."/>
            <person name="Diaz R."/>
            <person name="Flores M."/>
            <person name="Mora J."/>
            <person name="Palacios R."/>
            <person name="Davila G."/>
        </authorList>
    </citation>
    <scope>NUCLEOTIDE SEQUENCE [LARGE SCALE GENOMIC DNA]</scope>
    <source>
        <strain evidence="3 4">CIAT 652</strain>
    </source>
</reference>
<dbReference type="EMBL" id="CP001074">
    <property type="protein sequence ID" value="ACE92032.1"/>
    <property type="molecule type" value="Genomic_DNA"/>
</dbReference>
<evidence type="ECO:0000259" key="1">
    <source>
        <dbReference type="Pfam" id="PF25678"/>
    </source>
</evidence>
<dbReference type="KEGG" id="rec:RHECIAT_CH0003084"/>
<dbReference type="Proteomes" id="UP000008817">
    <property type="component" value="Chromosome"/>
</dbReference>
<evidence type="ECO:0000313" key="3">
    <source>
        <dbReference type="EMBL" id="ACE92032.1"/>
    </source>
</evidence>
<name>B3PUF1_RHIE6</name>
<evidence type="ECO:0000313" key="4">
    <source>
        <dbReference type="Proteomes" id="UP000008817"/>
    </source>
</evidence>
<dbReference type="HOGENOM" id="CLU_969341_0_0_5"/>
<dbReference type="InterPro" id="IPR057706">
    <property type="entry name" value="DUF7946"/>
</dbReference>
<dbReference type="Pfam" id="PF25678">
    <property type="entry name" value="DUF7946"/>
    <property type="match status" value="1"/>
</dbReference>
<sequence length="287" mass="30835">MNIEQIDPILLKFEGLDSDLHMVELGALAASLQGASKMIGAAAQVSLTGRFAKRDVGSSVRVLGLPPQPGSYEFWVMAVTYGASVATPMLPIIQAAARTAATKATEAIVNSTVARWAGRKKEVQQSNDVAVKALEEMGHTARAAMEMVERVALSHHASTKLLVHPIGFSASTVQIGHTSSGAFKVTEADRQEIERVEPVEIGDERVLRVLITELDLVTKSCKVSIVDSEKSVRRVPGHITDPQITLPGNPYSSAFDSHSPIDVKCKPQYADGELDRLFISDVAKEPG</sequence>
<feature type="domain" description="DUF7946" evidence="1">
    <location>
        <begin position="10"/>
        <end position="194"/>
    </location>
</feature>
<accession>B3PUF1</accession>
<dbReference type="InterPro" id="IPR057707">
    <property type="entry name" value="DUF7947"/>
</dbReference>